<dbReference type="PANTHER" id="PTHR47992">
    <property type="entry name" value="PROTEIN PHOSPHATASE"/>
    <property type="match status" value="1"/>
</dbReference>
<dbReference type="EMBL" id="CAMAPF010000915">
    <property type="protein sequence ID" value="CAH9120271.1"/>
    <property type="molecule type" value="Genomic_DNA"/>
</dbReference>
<organism evidence="3 4">
    <name type="scientific">Cuscuta epithymum</name>
    <dbReference type="NCBI Taxonomy" id="186058"/>
    <lineage>
        <taxon>Eukaryota</taxon>
        <taxon>Viridiplantae</taxon>
        <taxon>Streptophyta</taxon>
        <taxon>Embryophyta</taxon>
        <taxon>Tracheophyta</taxon>
        <taxon>Spermatophyta</taxon>
        <taxon>Magnoliopsida</taxon>
        <taxon>eudicotyledons</taxon>
        <taxon>Gunneridae</taxon>
        <taxon>Pentapetalae</taxon>
        <taxon>asterids</taxon>
        <taxon>lamiids</taxon>
        <taxon>Solanales</taxon>
        <taxon>Convolvulaceae</taxon>
        <taxon>Cuscuteae</taxon>
        <taxon>Cuscuta</taxon>
        <taxon>Cuscuta subgen. Cuscuta</taxon>
    </lineage>
</organism>
<protein>
    <recommendedName>
        <fullName evidence="2">PPM-type phosphatase domain-containing protein</fullName>
    </recommendedName>
</protein>
<proteinExistence type="predicted"/>
<dbReference type="CDD" id="cd00143">
    <property type="entry name" value="PP2Cc"/>
    <property type="match status" value="1"/>
</dbReference>
<feature type="domain" description="PPM-type phosphatase" evidence="2">
    <location>
        <begin position="1"/>
        <end position="360"/>
    </location>
</feature>
<feature type="compositionally biased region" description="Low complexity" evidence="1">
    <location>
        <begin position="301"/>
        <end position="316"/>
    </location>
</feature>
<dbReference type="SMART" id="SM00332">
    <property type="entry name" value="PP2Cc"/>
    <property type="match status" value="1"/>
</dbReference>
<evidence type="ECO:0000313" key="3">
    <source>
        <dbReference type="EMBL" id="CAH9120271.1"/>
    </source>
</evidence>
<dbReference type="GO" id="GO:0004722">
    <property type="term" value="F:protein serine/threonine phosphatase activity"/>
    <property type="evidence" value="ECO:0007669"/>
    <property type="project" value="InterPro"/>
</dbReference>
<name>A0AAV0E9G5_9ASTE</name>
<evidence type="ECO:0000259" key="2">
    <source>
        <dbReference type="PROSITE" id="PS51746"/>
    </source>
</evidence>
<evidence type="ECO:0000256" key="1">
    <source>
        <dbReference type="SAM" id="MobiDB-lite"/>
    </source>
</evidence>
<accession>A0AAV0E9G5</accession>
<dbReference type="AlphaFoldDB" id="A0AAV0E9G5"/>
<gene>
    <name evidence="3" type="ORF">CEPIT_LOCUS22957</name>
</gene>
<dbReference type="Pfam" id="PF00481">
    <property type="entry name" value="PP2C"/>
    <property type="match status" value="1"/>
</dbReference>
<dbReference type="PROSITE" id="PS51746">
    <property type="entry name" value="PPM_2"/>
    <property type="match status" value="1"/>
</dbReference>
<dbReference type="InterPro" id="IPR015655">
    <property type="entry name" value="PP2C"/>
</dbReference>
<comment type="caution">
    <text evidence="3">The sequence shown here is derived from an EMBL/GenBank/DDBJ whole genome shotgun (WGS) entry which is preliminary data.</text>
</comment>
<dbReference type="InterPro" id="IPR001932">
    <property type="entry name" value="PPM-type_phosphatase-like_dom"/>
</dbReference>
<keyword evidence="4" id="KW-1185">Reference proteome</keyword>
<dbReference type="InterPro" id="IPR036457">
    <property type="entry name" value="PPM-type-like_dom_sf"/>
</dbReference>
<feature type="region of interest" description="Disordered" evidence="1">
    <location>
        <begin position="212"/>
        <end position="263"/>
    </location>
</feature>
<dbReference type="Gene3D" id="3.60.40.10">
    <property type="entry name" value="PPM-type phosphatase domain"/>
    <property type="match status" value="2"/>
</dbReference>
<dbReference type="SUPFAM" id="SSF81606">
    <property type="entry name" value="PP2C-like"/>
    <property type="match status" value="1"/>
</dbReference>
<dbReference type="Proteomes" id="UP001152523">
    <property type="component" value="Unassembled WGS sequence"/>
</dbReference>
<evidence type="ECO:0000313" key="4">
    <source>
        <dbReference type="Proteomes" id="UP001152523"/>
    </source>
</evidence>
<feature type="region of interest" description="Disordered" evidence="1">
    <location>
        <begin position="296"/>
        <end position="323"/>
    </location>
</feature>
<reference evidence="3" key="1">
    <citation type="submission" date="2022-07" db="EMBL/GenBank/DDBJ databases">
        <authorList>
            <person name="Macas J."/>
            <person name="Novak P."/>
            <person name="Neumann P."/>
        </authorList>
    </citation>
    <scope>NUCLEOTIDE SEQUENCE</scope>
</reference>
<sequence>MDSCYLKRKRPPQIEIPNVLREISAAEADLTSKATAPITQNDAVRSSAKGVGVFSLKGRKKLMEDSHKIVSCPRAKKGICSGVCCVTALIEGDEIIVSNLGDCRAVLCRGGSAEVLTKDHRAGQEDEKKRIEDNGGYVEIHRGAWRVHGVLSVSRSIGDSHLKDWVVAEPETKRMTITSDMQYLVLASDGLWDKVGNQEAIDVVMQSCQKETMPSQPKNDNSKENEFEFNCKSTSPSPKLKRVSMVKSNKGREREFGNENESPAAVKSLRISLGKSSIWKETADSDFIRENGSPVKAQRTSVAHSSIRVSSRSPCSRRSDDSLKENEENSYSLVAACQRLANLAVTRGSWDDVTVMIVDLGHFKY</sequence>